<organism evidence="1 2">
    <name type="scientific">Mycobacterium timonense</name>
    <dbReference type="NCBI Taxonomy" id="701043"/>
    <lineage>
        <taxon>Bacteria</taxon>
        <taxon>Bacillati</taxon>
        <taxon>Actinomycetota</taxon>
        <taxon>Actinomycetes</taxon>
        <taxon>Mycobacteriales</taxon>
        <taxon>Mycobacteriaceae</taxon>
        <taxon>Mycobacterium</taxon>
        <taxon>Mycobacterium avium complex (MAC)</taxon>
    </lineage>
</organism>
<evidence type="ECO:0000313" key="2">
    <source>
        <dbReference type="Proteomes" id="UP000192847"/>
    </source>
</evidence>
<gene>
    <name evidence="1" type="ORF">BST46_29210</name>
</gene>
<reference evidence="1 2" key="1">
    <citation type="submission" date="2017-02" db="EMBL/GenBank/DDBJ databases">
        <title>The new phylogeny of genus Mycobacterium.</title>
        <authorList>
            <person name="Tortoli E."/>
            <person name="Trovato A."/>
            <person name="Cirillo D.M."/>
        </authorList>
    </citation>
    <scope>NUCLEOTIDE SEQUENCE [LARGE SCALE GENOMIC DNA]</scope>
    <source>
        <strain evidence="1 2">CCUG 56329</strain>
    </source>
</reference>
<accession>A0ABX3TCS8</accession>
<name>A0ABX3TCS8_9MYCO</name>
<dbReference type="Proteomes" id="UP000192847">
    <property type="component" value="Unassembled WGS sequence"/>
</dbReference>
<sequence>MDALREVMRRTTYRGDAIVPSRATGIDITDDAELLFGGIYALLYLRRRYHNRTAPAAIRANPPEMNAISRARLAGW</sequence>
<keyword evidence="2" id="KW-1185">Reference proteome</keyword>
<proteinExistence type="predicted"/>
<dbReference type="EMBL" id="MVIL01000642">
    <property type="protein sequence ID" value="ORB76595.1"/>
    <property type="molecule type" value="Genomic_DNA"/>
</dbReference>
<evidence type="ECO:0000313" key="1">
    <source>
        <dbReference type="EMBL" id="ORB76595.1"/>
    </source>
</evidence>
<protein>
    <submittedName>
        <fullName evidence="1">Uncharacterized protein</fullName>
    </submittedName>
</protein>
<comment type="caution">
    <text evidence="1">The sequence shown here is derived from an EMBL/GenBank/DDBJ whole genome shotgun (WGS) entry which is preliminary data.</text>
</comment>